<keyword evidence="10" id="KW-1185">Reference proteome</keyword>
<evidence type="ECO:0000313" key="10">
    <source>
        <dbReference type="Proteomes" id="UP000325849"/>
    </source>
</evidence>
<dbReference type="GO" id="GO:0005829">
    <property type="term" value="C:cytosol"/>
    <property type="evidence" value="ECO:0007669"/>
    <property type="project" value="TreeGrafter"/>
</dbReference>
<evidence type="ECO:0000256" key="3">
    <source>
        <dbReference type="ARBA" id="ARBA00023141"/>
    </source>
</evidence>
<dbReference type="SUPFAM" id="SSF51735">
    <property type="entry name" value="NAD(P)-binding Rossmann-fold domains"/>
    <property type="match status" value="1"/>
</dbReference>
<dbReference type="Pfam" id="PF08501">
    <property type="entry name" value="Shikimate_dh_N"/>
    <property type="match status" value="1"/>
</dbReference>
<dbReference type="Gene3D" id="3.40.50.10860">
    <property type="entry name" value="Leucine Dehydrogenase, chain A, domain 1"/>
    <property type="match status" value="1"/>
</dbReference>
<dbReference type="HAMAP" id="MF_00222">
    <property type="entry name" value="Shikimate_DH_AroE"/>
    <property type="match status" value="1"/>
</dbReference>
<comment type="pathway">
    <text evidence="1 5">Metabolic intermediate biosynthesis; chorismate biosynthesis; chorismate from D-erythrose 4-phosphate and phosphoenolpyruvate: step 4/7.</text>
</comment>
<comment type="similarity">
    <text evidence="5">Belongs to the shikimate dehydrogenase family.</text>
</comment>
<evidence type="ECO:0000259" key="7">
    <source>
        <dbReference type="Pfam" id="PF08501"/>
    </source>
</evidence>
<keyword evidence="5 9" id="KW-0560">Oxidoreductase</keyword>
<dbReference type="GO" id="GO:0009073">
    <property type="term" value="P:aromatic amino acid family biosynthetic process"/>
    <property type="evidence" value="ECO:0007669"/>
    <property type="project" value="UniProtKB-KW"/>
</dbReference>
<feature type="binding site" evidence="5">
    <location>
        <position position="111"/>
    </location>
    <ligand>
        <name>shikimate</name>
        <dbReference type="ChEBI" id="CHEBI:36208"/>
    </ligand>
</feature>
<feature type="binding site" evidence="5">
    <location>
        <position position="252"/>
    </location>
    <ligand>
        <name>NADP(+)</name>
        <dbReference type="ChEBI" id="CHEBI:58349"/>
    </ligand>
</feature>
<dbReference type="UniPathway" id="UPA00053">
    <property type="reaction ID" value="UER00087"/>
</dbReference>
<evidence type="ECO:0000313" key="9">
    <source>
        <dbReference type="EMBL" id="MPY31650.1"/>
    </source>
</evidence>
<dbReference type="GO" id="GO:0004764">
    <property type="term" value="F:shikimate 3-dehydrogenase (NADP+) activity"/>
    <property type="evidence" value="ECO:0007669"/>
    <property type="project" value="UniProtKB-UniRule"/>
</dbReference>
<feature type="binding site" evidence="5">
    <location>
        <position position="70"/>
    </location>
    <ligand>
        <name>shikimate</name>
        <dbReference type="ChEBI" id="CHEBI:36208"/>
    </ligand>
</feature>
<dbReference type="GO" id="GO:0008652">
    <property type="term" value="P:amino acid biosynthetic process"/>
    <property type="evidence" value="ECO:0007669"/>
    <property type="project" value="UniProtKB-KW"/>
</dbReference>
<dbReference type="GO" id="GO:0019632">
    <property type="term" value="P:shikimate metabolic process"/>
    <property type="evidence" value="ECO:0007669"/>
    <property type="project" value="TreeGrafter"/>
</dbReference>
<sequence>MTQYSYLVGLVGTDIGHSLSPQLHEYEADRHGVRYLYRLLDTGAKPAGGHDLHELLRSCRDCGFSGLNVTHPFKRLVMPHLDELAPTALRVGAVNTVVFTPDRRAVGHNTDLAGFSESFARGLPDARLDRVVLLGAGGAGAAVAHALLDRGARHLQVVDPLQERAVALAEALNEHSGQERARAVSPEALEVVLSEADGLVNASPAGSVHHPRLPLAARLLHPRLWLADLNYRPLHTPLLRAGGALGSRVLHGGGMLVHQAAHSFRLLTGLPAHTSHMLADFADLTADPHAHA</sequence>
<dbReference type="CDD" id="cd01065">
    <property type="entry name" value="NAD_bind_Shikimate_DH"/>
    <property type="match status" value="1"/>
</dbReference>
<proteinExistence type="inferred from homology"/>
<gene>
    <name evidence="5" type="primary">aroE</name>
    <name evidence="9" type="ORF">FNH09_10255</name>
</gene>
<dbReference type="PANTHER" id="PTHR21089:SF1">
    <property type="entry name" value="BIFUNCTIONAL 3-DEHYDROQUINATE DEHYDRATASE_SHIKIMATE DEHYDROGENASE, CHLOROPLASTIC"/>
    <property type="match status" value="1"/>
</dbReference>
<comment type="caution">
    <text evidence="5">Lacks conserved residue(s) required for the propagation of feature annotation.</text>
</comment>
<dbReference type="GO" id="GO:0009423">
    <property type="term" value="P:chorismate biosynthetic process"/>
    <property type="evidence" value="ECO:0007669"/>
    <property type="project" value="UniProtKB-UniRule"/>
</dbReference>
<dbReference type="GO" id="GO:0050661">
    <property type="term" value="F:NADP binding"/>
    <property type="evidence" value="ECO:0007669"/>
    <property type="project" value="TreeGrafter"/>
</dbReference>
<dbReference type="RefSeq" id="WP_162468350.1">
    <property type="nucleotide sequence ID" value="NZ_VJZD01000029.1"/>
</dbReference>
<feature type="binding site" evidence="5">
    <location>
        <position position="231"/>
    </location>
    <ligand>
        <name>shikimate</name>
        <dbReference type="ChEBI" id="CHEBI:36208"/>
    </ligand>
</feature>
<dbReference type="AlphaFoldDB" id="A0A5N8V8S2"/>
<feature type="binding site" evidence="5">
    <location>
        <begin position="135"/>
        <end position="139"/>
    </location>
    <ligand>
        <name>NADP(+)</name>
        <dbReference type="ChEBI" id="CHEBI:58349"/>
    </ligand>
</feature>
<dbReference type="InterPro" id="IPR013708">
    <property type="entry name" value="Shikimate_DH-bd_N"/>
</dbReference>
<feature type="domain" description="Quinate/shikimate 5-dehydrogenase/glutamyl-tRNA reductase" evidence="6">
    <location>
        <begin position="126"/>
        <end position="202"/>
    </location>
</feature>
<evidence type="ECO:0000256" key="5">
    <source>
        <dbReference type="HAMAP-Rule" id="MF_00222"/>
    </source>
</evidence>
<feature type="domain" description="Shikimate dehydrogenase substrate binding N-terminal" evidence="7">
    <location>
        <begin position="10"/>
        <end position="97"/>
    </location>
</feature>
<feature type="binding site" evidence="5">
    <location>
        <position position="259"/>
    </location>
    <ligand>
        <name>shikimate</name>
        <dbReference type="ChEBI" id="CHEBI:36208"/>
    </ligand>
</feature>
<evidence type="ECO:0000256" key="4">
    <source>
        <dbReference type="ARBA" id="ARBA00049442"/>
    </source>
</evidence>
<dbReference type="NCBIfam" id="NF009201">
    <property type="entry name" value="PRK12549.1"/>
    <property type="match status" value="1"/>
</dbReference>
<dbReference type="PANTHER" id="PTHR21089">
    <property type="entry name" value="SHIKIMATE DEHYDROGENASE"/>
    <property type="match status" value="1"/>
</dbReference>
<dbReference type="Proteomes" id="UP000325849">
    <property type="component" value="Unassembled WGS sequence"/>
</dbReference>
<evidence type="ECO:0000256" key="2">
    <source>
        <dbReference type="ARBA" id="ARBA00012962"/>
    </source>
</evidence>
<feature type="active site" description="Proton acceptor" evidence="5">
    <location>
        <position position="74"/>
    </location>
</feature>
<name>A0A5N8V8S2_9ACTN</name>
<comment type="subunit">
    <text evidence="5">Homodimer.</text>
</comment>
<dbReference type="Pfam" id="PF18317">
    <property type="entry name" value="SDH_C"/>
    <property type="match status" value="1"/>
</dbReference>
<feature type="binding site" evidence="5">
    <location>
        <position position="95"/>
    </location>
    <ligand>
        <name>shikimate</name>
        <dbReference type="ChEBI" id="CHEBI:36208"/>
    </ligand>
</feature>
<evidence type="ECO:0000259" key="8">
    <source>
        <dbReference type="Pfam" id="PF18317"/>
    </source>
</evidence>
<feature type="binding site" evidence="5">
    <location>
        <begin position="18"/>
        <end position="20"/>
    </location>
    <ligand>
        <name>shikimate</name>
        <dbReference type="ChEBI" id="CHEBI:36208"/>
    </ligand>
</feature>
<dbReference type="InterPro" id="IPR036291">
    <property type="entry name" value="NAD(P)-bd_dom_sf"/>
</dbReference>
<keyword evidence="5" id="KW-0028">Amino-acid biosynthesis</keyword>
<keyword evidence="3 5" id="KW-0057">Aromatic amino acid biosynthesis</keyword>
<dbReference type="InterPro" id="IPR022893">
    <property type="entry name" value="Shikimate_DH_fam"/>
</dbReference>
<dbReference type="Pfam" id="PF01488">
    <property type="entry name" value="Shikimate_DH"/>
    <property type="match status" value="1"/>
</dbReference>
<comment type="caution">
    <text evidence="9">The sequence shown here is derived from an EMBL/GenBank/DDBJ whole genome shotgun (WGS) entry which is preliminary data.</text>
</comment>
<dbReference type="Gene3D" id="3.40.50.720">
    <property type="entry name" value="NAD(P)-binding Rossmann-like Domain"/>
    <property type="match status" value="1"/>
</dbReference>
<dbReference type="InterPro" id="IPR046346">
    <property type="entry name" value="Aminoacid_DH-like_N_sf"/>
</dbReference>
<comment type="catalytic activity">
    <reaction evidence="4 5">
        <text>shikimate + NADP(+) = 3-dehydroshikimate + NADPH + H(+)</text>
        <dbReference type="Rhea" id="RHEA:17737"/>
        <dbReference type="ChEBI" id="CHEBI:15378"/>
        <dbReference type="ChEBI" id="CHEBI:16630"/>
        <dbReference type="ChEBI" id="CHEBI:36208"/>
        <dbReference type="ChEBI" id="CHEBI:57783"/>
        <dbReference type="ChEBI" id="CHEBI:58349"/>
        <dbReference type="EC" id="1.1.1.25"/>
    </reaction>
</comment>
<organism evidence="9 10">
    <name type="scientific">Streptomyces adustus</name>
    <dbReference type="NCBI Taxonomy" id="1609272"/>
    <lineage>
        <taxon>Bacteria</taxon>
        <taxon>Bacillati</taxon>
        <taxon>Actinomycetota</taxon>
        <taxon>Actinomycetes</taxon>
        <taxon>Kitasatosporales</taxon>
        <taxon>Streptomycetaceae</taxon>
        <taxon>Streptomyces</taxon>
    </lineage>
</organism>
<comment type="function">
    <text evidence="5">Involved in the biosynthesis of the chorismate, which leads to the biosynthesis of aromatic amino acids. Catalyzes the reversible NADPH linked reduction of 3-dehydroshikimate (DHSA) to yield shikimate (SA).</text>
</comment>
<accession>A0A5N8V8S2</accession>
<feature type="domain" description="SDH C-terminal" evidence="8">
    <location>
        <begin position="254"/>
        <end position="278"/>
    </location>
</feature>
<dbReference type="EMBL" id="VJZD01000029">
    <property type="protein sequence ID" value="MPY31650.1"/>
    <property type="molecule type" value="Genomic_DNA"/>
</dbReference>
<dbReference type="InterPro" id="IPR041121">
    <property type="entry name" value="SDH_C"/>
</dbReference>
<evidence type="ECO:0000259" key="6">
    <source>
        <dbReference type="Pfam" id="PF01488"/>
    </source>
</evidence>
<dbReference type="EC" id="1.1.1.25" evidence="2 5"/>
<feature type="binding site" evidence="5">
    <location>
        <position position="229"/>
    </location>
    <ligand>
        <name>NADP(+)</name>
        <dbReference type="ChEBI" id="CHEBI:58349"/>
    </ligand>
</feature>
<dbReference type="InterPro" id="IPR006151">
    <property type="entry name" value="Shikm_DH/Glu-tRNA_Rdtase"/>
</dbReference>
<protein>
    <recommendedName>
        <fullName evidence="2 5">Shikimate dehydrogenase (NADP(+))</fullName>
        <shortName evidence="5">SDH</shortName>
        <ecNumber evidence="2 5">1.1.1.25</ecNumber>
    </recommendedName>
</protein>
<reference evidence="9 10" key="1">
    <citation type="submission" date="2019-07" db="EMBL/GenBank/DDBJ databases">
        <title>New species of Amycolatopsis and Streptomyces.</title>
        <authorList>
            <person name="Duangmal K."/>
            <person name="Teo W.F.A."/>
            <person name="Lipun K."/>
        </authorList>
    </citation>
    <scope>NUCLEOTIDE SEQUENCE [LARGE SCALE GENOMIC DNA]</scope>
    <source>
        <strain evidence="9 10">NBRC 109810</strain>
    </source>
</reference>
<dbReference type="SUPFAM" id="SSF53223">
    <property type="entry name" value="Aminoacid dehydrogenase-like, N-terminal domain"/>
    <property type="match status" value="1"/>
</dbReference>
<keyword evidence="5" id="KW-0521">NADP</keyword>
<evidence type="ECO:0000256" key="1">
    <source>
        <dbReference type="ARBA" id="ARBA00004871"/>
    </source>
</evidence>